<dbReference type="RefSeq" id="WP_089671702.1">
    <property type="nucleotide sequence ID" value="NZ_CP024845.1"/>
</dbReference>
<dbReference type="InterPro" id="IPR055946">
    <property type="entry name" value="DUF7524"/>
</dbReference>
<dbReference type="STRING" id="1073996.SAMN05444271_107111"/>
<dbReference type="OrthoDB" id="282430at2157"/>
<gene>
    <name evidence="2" type="ORF">SAMN05444271_107111</name>
</gene>
<dbReference type="GeneID" id="35001684"/>
<proteinExistence type="predicted"/>
<name>A0A1H6TDQ0_9EURY</name>
<sequence>MARLSVDLNRDGLHQIATPSGFETDGPFEIHLRNHGEAIHVHLNLDDELSTVAHLGEGNHYVEPYSSRSVGIDTRSISSSVTGRLKIVTGYGNESAYTDVTISPPGTVTDHVEVDERLAKPQRSEPEPSTPRERLQAMVTDLSPRVATAGMLGIGDALAIAAFAQNTALVLGLMGVIAGVFTALALTRRA</sequence>
<reference evidence="2 3" key="1">
    <citation type="submission" date="2016-10" db="EMBL/GenBank/DDBJ databases">
        <authorList>
            <person name="de Groot N.N."/>
        </authorList>
    </citation>
    <scope>NUCLEOTIDE SEQUENCE [LARGE SCALE GENOMIC DNA]</scope>
    <source>
        <strain evidence="2 3">DSM 22187</strain>
    </source>
</reference>
<accession>A0A1H6TDQ0</accession>
<feature type="transmembrane region" description="Helical" evidence="1">
    <location>
        <begin position="169"/>
        <end position="187"/>
    </location>
</feature>
<protein>
    <submittedName>
        <fullName evidence="2">Uncharacterized protein</fullName>
    </submittedName>
</protein>
<evidence type="ECO:0000256" key="1">
    <source>
        <dbReference type="SAM" id="Phobius"/>
    </source>
</evidence>
<dbReference type="AlphaFoldDB" id="A0A1H6TDQ0"/>
<dbReference type="Pfam" id="PF24368">
    <property type="entry name" value="DUF7524"/>
    <property type="match status" value="1"/>
</dbReference>
<dbReference type="EMBL" id="FNYR01000007">
    <property type="protein sequence ID" value="SEI76304.1"/>
    <property type="molecule type" value="Genomic_DNA"/>
</dbReference>
<organism evidence="2 3">
    <name type="scientific">Halohasta litchfieldiae</name>
    <dbReference type="NCBI Taxonomy" id="1073996"/>
    <lineage>
        <taxon>Archaea</taxon>
        <taxon>Methanobacteriati</taxon>
        <taxon>Methanobacteriota</taxon>
        <taxon>Stenosarchaea group</taxon>
        <taxon>Halobacteria</taxon>
        <taxon>Halobacteriales</taxon>
        <taxon>Haloferacaceae</taxon>
        <taxon>Halohasta</taxon>
    </lineage>
</organism>
<accession>A0A2H4Q010</accession>
<dbReference type="KEGG" id="hae:halTADL_0871"/>
<dbReference type="Proteomes" id="UP000198888">
    <property type="component" value="Unassembled WGS sequence"/>
</dbReference>
<feature type="transmembrane region" description="Helical" evidence="1">
    <location>
        <begin position="142"/>
        <end position="163"/>
    </location>
</feature>
<evidence type="ECO:0000313" key="2">
    <source>
        <dbReference type="EMBL" id="SEI76304.1"/>
    </source>
</evidence>
<evidence type="ECO:0000313" key="3">
    <source>
        <dbReference type="Proteomes" id="UP000198888"/>
    </source>
</evidence>
<keyword evidence="1" id="KW-0812">Transmembrane</keyword>
<keyword evidence="3" id="KW-1185">Reference proteome</keyword>
<keyword evidence="1" id="KW-1133">Transmembrane helix</keyword>
<keyword evidence="1" id="KW-0472">Membrane</keyword>